<keyword evidence="4" id="KW-1185">Reference proteome</keyword>
<feature type="signal peptide" evidence="2">
    <location>
        <begin position="1"/>
        <end position="24"/>
    </location>
</feature>
<evidence type="ECO:0000256" key="1">
    <source>
        <dbReference type="SAM" id="MobiDB-lite"/>
    </source>
</evidence>
<name>I0KCH7_9BACT</name>
<dbReference type="HOGENOM" id="CLU_1000222_0_0_10"/>
<sequence length="278" mass="30465">MNNFFTVFGLWLLLVGVLPAELSAQTTSDRPDVIYKTDNTTIQAIINEVTDTEVIYRRASNPTGPLFRTRRLDIRSVRYANGETDEFVKQTGAEASRPDPARSPYEPLKPTRYEPRPRYEQAGRRPSSPGYAFERGHPVLSVGAMLPSQITPLTASVEFAATNDLGIGARIWYWSKDGLSDVTVQAMVNYHLARVLNAQNAKADPYVGLSIGKTFPSYKGGESGNIGANLQIGLRYLLSEKVGPYAQLGLGIVNVDESFVYGNSSAVFELGIAVKVGR</sequence>
<proteinExistence type="predicted"/>
<accession>I0KCH7</accession>
<keyword evidence="2" id="KW-0732">Signal</keyword>
<dbReference type="KEGG" id="fae:FAES_3823"/>
<organism evidence="3 4">
    <name type="scientific">Fibrella aestuarina BUZ 2</name>
    <dbReference type="NCBI Taxonomy" id="1166018"/>
    <lineage>
        <taxon>Bacteria</taxon>
        <taxon>Pseudomonadati</taxon>
        <taxon>Bacteroidota</taxon>
        <taxon>Cytophagia</taxon>
        <taxon>Cytophagales</taxon>
        <taxon>Spirosomataceae</taxon>
        <taxon>Fibrella</taxon>
    </lineage>
</organism>
<evidence type="ECO:0000256" key="2">
    <source>
        <dbReference type="SAM" id="SignalP"/>
    </source>
</evidence>
<reference evidence="3 4" key="1">
    <citation type="journal article" date="2012" name="J. Bacteriol.">
        <title>Genome Sequence of Fibrella aestuarina BUZ 2T, a Filamentous Marine Bacterium.</title>
        <authorList>
            <person name="Filippini M."/>
            <person name="Qi W."/>
            <person name="Blom J."/>
            <person name="Goesmann A."/>
            <person name="Smits T.H."/>
            <person name="Bagheri H.C."/>
        </authorList>
    </citation>
    <scope>NUCLEOTIDE SEQUENCE [LARGE SCALE GENOMIC DNA]</scope>
    <source>
        <strain evidence="4">BUZ 2T</strain>
    </source>
</reference>
<dbReference type="AlphaFoldDB" id="I0KCH7"/>
<dbReference type="STRING" id="1166018.FAES_3823"/>
<evidence type="ECO:0008006" key="5">
    <source>
        <dbReference type="Google" id="ProtNLM"/>
    </source>
</evidence>
<dbReference type="OrthoDB" id="1118003at2"/>
<gene>
    <name evidence="3" type="ORF">FAES_3823</name>
</gene>
<dbReference type="RefSeq" id="WP_015332929.1">
    <property type="nucleotide sequence ID" value="NC_020054.1"/>
</dbReference>
<evidence type="ECO:0000313" key="3">
    <source>
        <dbReference type="EMBL" id="CCH01830.1"/>
    </source>
</evidence>
<dbReference type="Proteomes" id="UP000011058">
    <property type="component" value="Chromosome"/>
</dbReference>
<dbReference type="EMBL" id="HE796683">
    <property type="protein sequence ID" value="CCH01830.1"/>
    <property type="molecule type" value="Genomic_DNA"/>
</dbReference>
<protein>
    <recommendedName>
        <fullName evidence="5">Secreted protein</fullName>
    </recommendedName>
</protein>
<feature type="region of interest" description="Disordered" evidence="1">
    <location>
        <begin position="85"/>
        <end position="131"/>
    </location>
</feature>
<feature type="chain" id="PRO_5003631310" description="Secreted protein" evidence="2">
    <location>
        <begin position="25"/>
        <end position="278"/>
    </location>
</feature>
<feature type="compositionally biased region" description="Basic and acidic residues" evidence="1">
    <location>
        <begin position="109"/>
        <end position="123"/>
    </location>
</feature>
<evidence type="ECO:0000313" key="4">
    <source>
        <dbReference type="Proteomes" id="UP000011058"/>
    </source>
</evidence>